<proteinExistence type="predicted"/>
<sequence length="126" mass="13308">MDLRLQLVPLPVADVERAKSFYVDKAGFTLDHDHSAGDQFRVVQLTPPGSACSICFGIGIVDTTPGSVKGLHLVVDDIHGARAELAGRGVEMGEVEKMGAPGKPTVSYAAFTDPDGNSWTLQQISG</sequence>
<dbReference type="SUPFAM" id="SSF54593">
    <property type="entry name" value="Glyoxalase/Bleomycin resistance protein/Dihydroxybiphenyl dioxygenase"/>
    <property type="match status" value="1"/>
</dbReference>
<dbReference type="Pfam" id="PF00903">
    <property type="entry name" value="Glyoxalase"/>
    <property type="match status" value="1"/>
</dbReference>
<dbReference type="EMBL" id="FOAW01000034">
    <property type="protein sequence ID" value="SEM37172.1"/>
    <property type="molecule type" value="Genomic_DNA"/>
</dbReference>
<dbReference type="InterPro" id="IPR004360">
    <property type="entry name" value="Glyas_Fos-R_dOase_dom"/>
</dbReference>
<accession>A0A1H7XTA7</accession>
<reference evidence="3" key="1">
    <citation type="submission" date="2016-10" db="EMBL/GenBank/DDBJ databases">
        <authorList>
            <person name="Varghese N."/>
            <person name="Submissions S."/>
        </authorList>
    </citation>
    <scope>NUCLEOTIDE SEQUENCE [LARGE SCALE GENOMIC DNA]</scope>
    <source>
        <strain evidence="3">DSM 44675</strain>
    </source>
</reference>
<dbReference type="InterPro" id="IPR037523">
    <property type="entry name" value="VOC_core"/>
</dbReference>
<protein>
    <recommendedName>
        <fullName evidence="1">VOC domain-containing protein</fullName>
    </recommendedName>
</protein>
<organism evidence="2 3">
    <name type="scientific">Rhodococcus maanshanensis</name>
    <dbReference type="NCBI Taxonomy" id="183556"/>
    <lineage>
        <taxon>Bacteria</taxon>
        <taxon>Bacillati</taxon>
        <taxon>Actinomycetota</taxon>
        <taxon>Actinomycetes</taxon>
        <taxon>Mycobacteriales</taxon>
        <taxon>Nocardiaceae</taxon>
        <taxon>Rhodococcus</taxon>
    </lineage>
</organism>
<evidence type="ECO:0000313" key="2">
    <source>
        <dbReference type="EMBL" id="SEM37172.1"/>
    </source>
</evidence>
<dbReference type="PANTHER" id="PTHR36437:SF2">
    <property type="entry name" value="GLYOXALASE_BLEOMYCIN RESISTANCE PROTEIN_DIOXYGENASE"/>
    <property type="match status" value="1"/>
</dbReference>
<evidence type="ECO:0000259" key="1">
    <source>
        <dbReference type="PROSITE" id="PS51819"/>
    </source>
</evidence>
<dbReference type="OrthoDB" id="485032at2"/>
<evidence type="ECO:0000313" key="3">
    <source>
        <dbReference type="Proteomes" id="UP000198677"/>
    </source>
</evidence>
<keyword evidence="3" id="KW-1185">Reference proteome</keyword>
<name>A0A1H7XTA7_9NOCA</name>
<dbReference type="InterPro" id="IPR029068">
    <property type="entry name" value="Glyas_Bleomycin-R_OHBP_Dase"/>
</dbReference>
<dbReference type="Gene3D" id="3.10.180.10">
    <property type="entry name" value="2,3-Dihydroxybiphenyl 1,2-Dioxygenase, domain 1"/>
    <property type="match status" value="1"/>
</dbReference>
<dbReference type="Proteomes" id="UP000198677">
    <property type="component" value="Unassembled WGS sequence"/>
</dbReference>
<dbReference type="PANTHER" id="PTHR36437">
    <property type="entry name" value="GLYOXALASE/BLEOMYCIN RESISTANCE PROTEIN/DIOXYGENASE"/>
    <property type="match status" value="1"/>
</dbReference>
<dbReference type="PROSITE" id="PS51819">
    <property type="entry name" value="VOC"/>
    <property type="match status" value="1"/>
</dbReference>
<gene>
    <name evidence="2" type="ORF">SAMN05444583_13442</name>
</gene>
<feature type="domain" description="VOC" evidence="1">
    <location>
        <begin position="4"/>
        <end position="124"/>
    </location>
</feature>
<dbReference type="RefSeq" id="WP_072751967.1">
    <property type="nucleotide sequence ID" value="NZ_FOAW01000034.1"/>
</dbReference>
<dbReference type="AlphaFoldDB" id="A0A1H7XTA7"/>